<comment type="pathway">
    <text evidence="3">Amino-acid biosynthesis; L-valine biosynthesis; L-valine from pyruvate: step 4/4.</text>
</comment>
<comment type="cofactor">
    <cofactor evidence="1 12">
        <name>pyridoxal 5'-phosphate</name>
        <dbReference type="ChEBI" id="CHEBI:597326"/>
    </cofactor>
</comment>
<comment type="caution">
    <text evidence="13">The sequence shown here is derived from an EMBL/GenBank/DDBJ whole genome shotgun (WGS) entry which is preliminary data.</text>
</comment>
<comment type="catalytic activity">
    <reaction evidence="9">
        <text>L-isoleucine + 2-oxoglutarate = (S)-3-methyl-2-oxopentanoate + L-glutamate</text>
        <dbReference type="Rhea" id="RHEA:24801"/>
        <dbReference type="ChEBI" id="CHEBI:16810"/>
        <dbReference type="ChEBI" id="CHEBI:29985"/>
        <dbReference type="ChEBI" id="CHEBI:35146"/>
        <dbReference type="ChEBI" id="CHEBI:58045"/>
        <dbReference type="EC" id="2.6.1.42"/>
    </reaction>
</comment>
<dbReference type="SUPFAM" id="SSF56752">
    <property type="entry name" value="D-aminoacid aminotransferase-like PLP-dependent enzymes"/>
    <property type="match status" value="1"/>
</dbReference>
<name>A0A0C2ED37_9BACT</name>
<dbReference type="PANTHER" id="PTHR42743:SF11">
    <property type="entry name" value="AMINODEOXYCHORISMATE LYASE"/>
    <property type="match status" value="1"/>
</dbReference>
<comment type="catalytic activity">
    <reaction evidence="8">
        <text>L-valine + 2-oxoglutarate = 3-methyl-2-oxobutanoate + L-glutamate</text>
        <dbReference type="Rhea" id="RHEA:24813"/>
        <dbReference type="ChEBI" id="CHEBI:11851"/>
        <dbReference type="ChEBI" id="CHEBI:16810"/>
        <dbReference type="ChEBI" id="CHEBI:29985"/>
        <dbReference type="ChEBI" id="CHEBI:57762"/>
        <dbReference type="EC" id="2.6.1.42"/>
    </reaction>
</comment>
<accession>A0A0C2ED37</accession>
<dbReference type="InterPro" id="IPR050571">
    <property type="entry name" value="Class-IV_PLP-Dep_Aminotrnsfr"/>
</dbReference>
<organism evidence="13 14">
    <name type="scientific">Geoalkalibacter ferrihydriticus DSM 17813</name>
    <dbReference type="NCBI Taxonomy" id="1121915"/>
    <lineage>
        <taxon>Bacteria</taxon>
        <taxon>Pseudomonadati</taxon>
        <taxon>Thermodesulfobacteriota</taxon>
        <taxon>Desulfuromonadia</taxon>
        <taxon>Desulfuromonadales</taxon>
        <taxon>Geoalkalibacteraceae</taxon>
        <taxon>Geoalkalibacter</taxon>
    </lineage>
</organism>
<dbReference type="InterPro" id="IPR018300">
    <property type="entry name" value="Aminotrans_IV_CS"/>
</dbReference>
<evidence type="ECO:0000256" key="7">
    <source>
        <dbReference type="ARBA" id="ARBA00022898"/>
    </source>
</evidence>
<evidence type="ECO:0000256" key="4">
    <source>
        <dbReference type="ARBA" id="ARBA00005072"/>
    </source>
</evidence>
<keyword evidence="7 12" id="KW-0663">Pyridoxal phosphate</keyword>
<evidence type="ECO:0000256" key="12">
    <source>
        <dbReference type="RuleBase" id="RU004516"/>
    </source>
</evidence>
<proteinExistence type="inferred from homology"/>
<dbReference type="InterPro" id="IPR043131">
    <property type="entry name" value="BCAT-like_N"/>
</dbReference>
<evidence type="ECO:0000256" key="10">
    <source>
        <dbReference type="ARBA" id="ARBA00049229"/>
    </source>
</evidence>
<dbReference type="PROSITE" id="PS00770">
    <property type="entry name" value="AA_TRANSFER_CLASS_4"/>
    <property type="match status" value="1"/>
</dbReference>
<evidence type="ECO:0000256" key="6">
    <source>
        <dbReference type="ARBA" id="ARBA00013053"/>
    </source>
</evidence>
<evidence type="ECO:0000313" key="14">
    <source>
        <dbReference type="Proteomes" id="UP000035068"/>
    </source>
</evidence>
<comment type="similarity">
    <text evidence="5 11">Belongs to the class-IV pyridoxal-phosphate-dependent aminotransferase family.</text>
</comment>
<dbReference type="EC" id="2.6.1.42" evidence="6"/>
<evidence type="ECO:0000256" key="9">
    <source>
        <dbReference type="ARBA" id="ARBA00048798"/>
    </source>
</evidence>
<dbReference type="FunFam" id="3.20.10.10:FF:000002">
    <property type="entry name" value="D-alanine aminotransferase"/>
    <property type="match status" value="1"/>
</dbReference>
<dbReference type="Gene3D" id="3.30.470.10">
    <property type="match status" value="1"/>
</dbReference>
<evidence type="ECO:0000256" key="3">
    <source>
        <dbReference type="ARBA" id="ARBA00004931"/>
    </source>
</evidence>
<dbReference type="InterPro" id="IPR036038">
    <property type="entry name" value="Aminotransferase-like"/>
</dbReference>
<dbReference type="InterPro" id="IPR001544">
    <property type="entry name" value="Aminotrans_IV"/>
</dbReference>
<dbReference type="GO" id="GO:0004084">
    <property type="term" value="F:branched-chain-amino-acid transaminase activity"/>
    <property type="evidence" value="ECO:0007669"/>
    <property type="project" value="UniProtKB-EC"/>
</dbReference>
<protein>
    <recommendedName>
        <fullName evidence="6">branched-chain-amino-acid transaminase</fullName>
        <ecNumber evidence="6">2.6.1.42</ecNumber>
    </recommendedName>
</protein>
<dbReference type="AlphaFoldDB" id="A0A0C2ED37"/>
<reference evidence="13 14" key="1">
    <citation type="submission" date="2014-12" db="EMBL/GenBank/DDBJ databases">
        <title>Genomes of Geoalkalibacter ferrihydriticus and Geoalkalibacter subterraneus, two haloalkaliphilic metal-reducing members of the Geobacteraceae.</title>
        <authorList>
            <person name="Badalamenti J.P."/>
            <person name="Torres C.I."/>
            <person name="Krajmalnik-Brown R."/>
            <person name="Bond D.R."/>
        </authorList>
    </citation>
    <scope>NUCLEOTIDE SEQUENCE [LARGE SCALE GENOMIC DNA]</scope>
    <source>
        <strain evidence="13 14">DSM 17813</strain>
    </source>
</reference>
<gene>
    <name evidence="13" type="ORF">GFER_10030</name>
</gene>
<dbReference type="GO" id="GO:0046394">
    <property type="term" value="P:carboxylic acid biosynthetic process"/>
    <property type="evidence" value="ECO:0007669"/>
    <property type="project" value="UniProtKB-ARBA"/>
</dbReference>
<evidence type="ECO:0000256" key="11">
    <source>
        <dbReference type="RuleBase" id="RU004106"/>
    </source>
</evidence>
<dbReference type="Pfam" id="PF01063">
    <property type="entry name" value="Aminotran_4"/>
    <property type="match status" value="1"/>
</dbReference>
<dbReference type="CDD" id="cd00449">
    <property type="entry name" value="PLPDE_IV"/>
    <property type="match status" value="1"/>
</dbReference>
<evidence type="ECO:0000256" key="2">
    <source>
        <dbReference type="ARBA" id="ARBA00004824"/>
    </source>
</evidence>
<dbReference type="RefSeq" id="WP_040099111.1">
    <property type="nucleotide sequence ID" value="NZ_JWJD01000003.1"/>
</dbReference>
<dbReference type="InterPro" id="IPR043132">
    <property type="entry name" value="BCAT-like_C"/>
</dbReference>
<evidence type="ECO:0000256" key="1">
    <source>
        <dbReference type="ARBA" id="ARBA00001933"/>
    </source>
</evidence>
<dbReference type="EMBL" id="JWJD01000003">
    <property type="protein sequence ID" value="KIH76513.1"/>
    <property type="molecule type" value="Genomic_DNA"/>
</dbReference>
<dbReference type="GO" id="GO:0008652">
    <property type="term" value="P:amino acid biosynthetic process"/>
    <property type="evidence" value="ECO:0007669"/>
    <property type="project" value="UniProtKB-ARBA"/>
</dbReference>
<sequence>MIVNIDGGFLEPGEARLPVDDGGFQFGETLFETLKACDRKILRVSEHLDRLEMSARLLDFPCDRKRIESALERTIPRLTAPVSRIRLTLTRGSFDSLEYPPSKSARFVIIAFPTEEPTTQERQTGVACVFAPNRRVNPLSHLPQMKRGNYADCLFAANHARLKGVREALFVTEQGEVIEGATSNLFIVRQGALITPPAGELVLAGIMRRQVLEAAARLGLDSREAAISREELMQAEEVFLTNSLIDILPVTRIENQPVGGGRMWNSLLSAIATKTPA</sequence>
<dbReference type="PANTHER" id="PTHR42743">
    <property type="entry name" value="AMINO-ACID AMINOTRANSFERASE"/>
    <property type="match status" value="1"/>
</dbReference>
<evidence type="ECO:0000256" key="8">
    <source>
        <dbReference type="ARBA" id="ARBA00048212"/>
    </source>
</evidence>
<dbReference type="Gene3D" id="3.20.10.10">
    <property type="entry name" value="D-amino Acid Aminotransferase, subunit A, domain 2"/>
    <property type="match status" value="1"/>
</dbReference>
<dbReference type="Proteomes" id="UP000035068">
    <property type="component" value="Unassembled WGS sequence"/>
</dbReference>
<comment type="pathway">
    <text evidence="4">Amino-acid biosynthesis; L-leucine biosynthesis; L-leucine from 3-methyl-2-oxobutanoate: step 4/4.</text>
</comment>
<evidence type="ECO:0000313" key="13">
    <source>
        <dbReference type="EMBL" id="KIH76513.1"/>
    </source>
</evidence>
<comment type="catalytic activity">
    <reaction evidence="10">
        <text>L-leucine + 2-oxoglutarate = 4-methyl-2-oxopentanoate + L-glutamate</text>
        <dbReference type="Rhea" id="RHEA:18321"/>
        <dbReference type="ChEBI" id="CHEBI:16810"/>
        <dbReference type="ChEBI" id="CHEBI:17865"/>
        <dbReference type="ChEBI" id="CHEBI:29985"/>
        <dbReference type="ChEBI" id="CHEBI:57427"/>
        <dbReference type="EC" id="2.6.1.42"/>
    </reaction>
</comment>
<keyword evidence="14" id="KW-1185">Reference proteome</keyword>
<evidence type="ECO:0000256" key="5">
    <source>
        <dbReference type="ARBA" id="ARBA00009320"/>
    </source>
</evidence>
<comment type="pathway">
    <text evidence="2">Amino-acid biosynthesis; L-isoleucine biosynthesis; L-isoleucine from 2-oxobutanoate: step 4/4.</text>
</comment>